<feature type="compositionally biased region" description="Low complexity" evidence="1">
    <location>
        <begin position="1"/>
        <end position="15"/>
    </location>
</feature>
<reference evidence="3" key="1">
    <citation type="journal article" date="2023" name="Mol. Phylogenet. Evol.">
        <title>Genome-scale phylogeny and comparative genomics of the fungal order Sordariales.</title>
        <authorList>
            <person name="Hensen N."/>
            <person name="Bonometti L."/>
            <person name="Westerberg I."/>
            <person name="Brannstrom I.O."/>
            <person name="Guillou S."/>
            <person name="Cros-Aarteil S."/>
            <person name="Calhoun S."/>
            <person name="Haridas S."/>
            <person name="Kuo A."/>
            <person name="Mondo S."/>
            <person name="Pangilinan J."/>
            <person name="Riley R."/>
            <person name="LaButti K."/>
            <person name="Andreopoulos B."/>
            <person name="Lipzen A."/>
            <person name="Chen C."/>
            <person name="Yan M."/>
            <person name="Daum C."/>
            <person name="Ng V."/>
            <person name="Clum A."/>
            <person name="Steindorff A."/>
            <person name="Ohm R.A."/>
            <person name="Martin F."/>
            <person name="Silar P."/>
            <person name="Natvig D.O."/>
            <person name="Lalanne C."/>
            <person name="Gautier V."/>
            <person name="Ament-Velasquez S.L."/>
            <person name="Kruys A."/>
            <person name="Hutchinson M.I."/>
            <person name="Powell A.J."/>
            <person name="Barry K."/>
            <person name="Miller A.N."/>
            <person name="Grigoriev I.V."/>
            <person name="Debuchy R."/>
            <person name="Gladieux P."/>
            <person name="Hiltunen Thoren M."/>
            <person name="Johannesson H."/>
        </authorList>
    </citation>
    <scope>NUCLEOTIDE SEQUENCE [LARGE SCALE GENOMIC DNA]</scope>
    <source>
        <strain evidence="3">CBS 340.73</strain>
    </source>
</reference>
<gene>
    <name evidence="2" type="ORF">QBC46DRAFT_426682</name>
</gene>
<evidence type="ECO:0000256" key="1">
    <source>
        <dbReference type="SAM" id="MobiDB-lite"/>
    </source>
</evidence>
<evidence type="ECO:0000313" key="3">
    <source>
        <dbReference type="Proteomes" id="UP001303473"/>
    </source>
</evidence>
<proteinExistence type="predicted"/>
<sequence>TFLDVVNDTSSSDSNGQHIHIRGGSRRRWSPDELQKRRRLSLAQGRDPESAFDQMIHDLYKHEDVALWPPEQDPARPDPALDKLYTLLSPPGHRGNVHGTWDDRCLVYATSGTSGGLKAIILVSFDPSIRLIGAKPYSGRLILGRPAGVLHCDHRTSTQLCPTDPELNTE</sequence>
<feature type="non-terminal residue" evidence="2">
    <location>
        <position position="1"/>
    </location>
</feature>
<feature type="compositionally biased region" description="Basic residues" evidence="1">
    <location>
        <begin position="19"/>
        <end position="28"/>
    </location>
</feature>
<dbReference type="AlphaFoldDB" id="A0AAN6MWF2"/>
<organism evidence="2 3">
    <name type="scientific">Diplogelasinospora grovesii</name>
    <dbReference type="NCBI Taxonomy" id="303347"/>
    <lineage>
        <taxon>Eukaryota</taxon>
        <taxon>Fungi</taxon>
        <taxon>Dikarya</taxon>
        <taxon>Ascomycota</taxon>
        <taxon>Pezizomycotina</taxon>
        <taxon>Sordariomycetes</taxon>
        <taxon>Sordariomycetidae</taxon>
        <taxon>Sordariales</taxon>
        <taxon>Diplogelasinosporaceae</taxon>
        <taxon>Diplogelasinospora</taxon>
    </lineage>
</organism>
<accession>A0AAN6MWF2</accession>
<protein>
    <submittedName>
        <fullName evidence="2">Uncharacterized protein</fullName>
    </submittedName>
</protein>
<comment type="caution">
    <text evidence="2">The sequence shown here is derived from an EMBL/GenBank/DDBJ whole genome shotgun (WGS) entry which is preliminary data.</text>
</comment>
<evidence type="ECO:0000313" key="2">
    <source>
        <dbReference type="EMBL" id="KAK3934569.1"/>
    </source>
</evidence>
<keyword evidence="3" id="KW-1185">Reference proteome</keyword>
<name>A0AAN6MWF2_9PEZI</name>
<dbReference type="EMBL" id="MU853977">
    <property type="protein sequence ID" value="KAK3934569.1"/>
    <property type="molecule type" value="Genomic_DNA"/>
</dbReference>
<feature type="region of interest" description="Disordered" evidence="1">
    <location>
        <begin position="1"/>
        <end position="33"/>
    </location>
</feature>
<dbReference type="Proteomes" id="UP001303473">
    <property type="component" value="Unassembled WGS sequence"/>
</dbReference>